<feature type="transmembrane region" description="Helical" evidence="1">
    <location>
        <begin position="45"/>
        <end position="66"/>
    </location>
</feature>
<evidence type="ECO:0000256" key="1">
    <source>
        <dbReference type="SAM" id="Phobius"/>
    </source>
</evidence>
<keyword evidence="1" id="KW-1133">Transmembrane helix</keyword>
<feature type="transmembrane region" description="Helical" evidence="1">
    <location>
        <begin position="12"/>
        <end position="33"/>
    </location>
</feature>
<proteinExistence type="predicted"/>
<sequence>MSLLDYTDRFVTNLLVGALVTCWTMSAVNYFDWFDNGVAGIEPEVVQVCLVAVLVTTILFVLPWLWHALARSRCTPLGVTQGRAGACPGRVTGMAFGLFAAVSILAQMR</sequence>
<comment type="caution">
    <text evidence="2">The sequence shown here is derived from an EMBL/GenBank/DDBJ whole genome shotgun (WGS) entry which is preliminary data.</text>
</comment>
<reference evidence="2 3" key="1">
    <citation type="journal article" date="2024" name="Chem. Sci.">
        <title>Discovery of megapolipeptins by genome mining of a Burkholderiales bacteria collection.</title>
        <authorList>
            <person name="Paulo B.S."/>
            <person name="Recchia M.J.J."/>
            <person name="Lee S."/>
            <person name="Fergusson C.H."/>
            <person name="Romanowski S.B."/>
            <person name="Hernandez A."/>
            <person name="Krull N."/>
            <person name="Liu D.Y."/>
            <person name="Cavanagh H."/>
            <person name="Bos A."/>
            <person name="Gray C.A."/>
            <person name="Murphy B.T."/>
            <person name="Linington R.G."/>
            <person name="Eustaquio A.S."/>
        </authorList>
    </citation>
    <scope>NUCLEOTIDE SEQUENCE [LARGE SCALE GENOMIC DNA]</scope>
    <source>
        <strain evidence="2 3">RL17-335-BIF-A</strain>
    </source>
</reference>
<protein>
    <submittedName>
        <fullName evidence="2">Uncharacterized protein</fullName>
    </submittedName>
</protein>
<keyword evidence="3" id="KW-1185">Reference proteome</keyword>
<keyword evidence="1" id="KW-0812">Transmembrane</keyword>
<gene>
    <name evidence="2" type="ORF">PQQ68_11865</name>
</gene>
<evidence type="ECO:0000313" key="2">
    <source>
        <dbReference type="EMBL" id="MFM0593720.1"/>
    </source>
</evidence>
<dbReference type="EMBL" id="JAQQBZ010000006">
    <property type="protein sequence ID" value="MFM0593720.1"/>
    <property type="molecule type" value="Genomic_DNA"/>
</dbReference>
<evidence type="ECO:0000313" key="3">
    <source>
        <dbReference type="Proteomes" id="UP001629367"/>
    </source>
</evidence>
<organism evidence="2 3">
    <name type="scientific">Paraburkholderia dilworthii</name>
    <dbReference type="NCBI Taxonomy" id="948106"/>
    <lineage>
        <taxon>Bacteria</taxon>
        <taxon>Pseudomonadati</taxon>
        <taxon>Pseudomonadota</taxon>
        <taxon>Betaproteobacteria</taxon>
        <taxon>Burkholderiales</taxon>
        <taxon>Burkholderiaceae</taxon>
        <taxon>Paraburkholderia</taxon>
    </lineage>
</organism>
<dbReference type="Proteomes" id="UP001629367">
    <property type="component" value="Unassembled WGS sequence"/>
</dbReference>
<feature type="transmembrane region" description="Helical" evidence="1">
    <location>
        <begin position="87"/>
        <end position="106"/>
    </location>
</feature>
<accession>A0ABW9D7A2</accession>
<dbReference type="RefSeq" id="WP_408211956.1">
    <property type="nucleotide sequence ID" value="NZ_JAQQBZ010000006.1"/>
</dbReference>
<keyword evidence="1" id="KW-0472">Membrane</keyword>
<name>A0ABW9D7A2_9BURK</name>